<name>A0ABS5ARG4_9PSEU</name>
<proteinExistence type="predicted"/>
<sequence length="110" mass="11299">MTAEPHHPAQPPKGARAVVQISPNPTTHRGQEVTITGSCGGGTGLRKIVSGVGGAPILEDVRIRQTGPDRFEATARLRDTIGNGVGPVFVDCGTEVGVTLLVTHVGPGED</sequence>
<gene>
    <name evidence="2" type="ORF">JOF53_008039</name>
</gene>
<feature type="compositionally biased region" description="Polar residues" evidence="1">
    <location>
        <begin position="21"/>
        <end position="37"/>
    </location>
</feature>
<evidence type="ECO:0000256" key="1">
    <source>
        <dbReference type="SAM" id="MobiDB-lite"/>
    </source>
</evidence>
<dbReference type="EMBL" id="JAGIOO010000001">
    <property type="protein sequence ID" value="MBP2479167.1"/>
    <property type="molecule type" value="Genomic_DNA"/>
</dbReference>
<feature type="region of interest" description="Disordered" evidence="1">
    <location>
        <begin position="1"/>
        <end position="38"/>
    </location>
</feature>
<protein>
    <submittedName>
        <fullName evidence="2">Uncharacterized protein</fullName>
    </submittedName>
</protein>
<evidence type="ECO:0000313" key="3">
    <source>
        <dbReference type="Proteomes" id="UP001519363"/>
    </source>
</evidence>
<evidence type="ECO:0000313" key="2">
    <source>
        <dbReference type="EMBL" id="MBP2479167.1"/>
    </source>
</evidence>
<reference evidence="2 3" key="1">
    <citation type="submission" date="2021-03" db="EMBL/GenBank/DDBJ databases">
        <title>Sequencing the genomes of 1000 actinobacteria strains.</title>
        <authorList>
            <person name="Klenk H.-P."/>
        </authorList>
    </citation>
    <scope>NUCLEOTIDE SEQUENCE [LARGE SCALE GENOMIC DNA]</scope>
    <source>
        <strain evidence="2 3">DSM 44580</strain>
    </source>
</reference>
<dbReference type="Proteomes" id="UP001519363">
    <property type="component" value="Unassembled WGS sequence"/>
</dbReference>
<organism evidence="2 3">
    <name type="scientific">Crossiella equi</name>
    <dbReference type="NCBI Taxonomy" id="130796"/>
    <lineage>
        <taxon>Bacteria</taxon>
        <taxon>Bacillati</taxon>
        <taxon>Actinomycetota</taxon>
        <taxon>Actinomycetes</taxon>
        <taxon>Pseudonocardiales</taxon>
        <taxon>Pseudonocardiaceae</taxon>
        <taxon>Crossiella</taxon>
    </lineage>
</organism>
<keyword evidence="3" id="KW-1185">Reference proteome</keyword>
<comment type="caution">
    <text evidence="2">The sequence shown here is derived from an EMBL/GenBank/DDBJ whole genome shotgun (WGS) entry which is preliminary data.</text>
</comment>
<accession>A0ABS5ARG4</accession>
<dbReference type="RefSeq" id="WP_209707706.1">
    <property type="nucleotide sequence ID" value="NZ_JAGIOO010000001.1"/>
</dbReference>